<dbReference type="Proteomes" id="UP000005025">
    <property type="component" value="Unassembled WGS sequence"/>
</dbReference>
<dbReference type="Gene3D" id="3.40.50.300">
    <property type="entry name" value="P-loop containing nucleotide triphosphate hydrolases"/>
    <property type="match status" value="1"/>
</dbReference>
<dbReference type="PATRIC" id="fig|797516.3.peg.1263"/>
<evidence type="ECO:0000256" key="2">
    <source>
        <dbReference type="ARBA" id="ARBA00022840"/>
    </source>
</evidence>
<keyword evidence="1" id="KW-0547">Nucleotide-binding</keyword>
<organism evidence="3 4">
    <name type="scientific">Lentilactobacillus kisonensis F0435</name>
    <dbReference type="NCBI Taxonomy" id="797516"/>
    <lineage>
        <taxon>Bacteria</taxon>
        <taxon>Bacillati</taxon>
        <taxon>Bacillota</taxon>
        <taxon>Bacilli</taxon>
        <taxon>Lactobacillales</taxon>
        <taxon>Lactobacillaceae</taxon>
        <taxon>Lentilactobacillus</taxon>
    </lineage>
</organism>
<protein>
    <recommendedName>
        <fullName evidence="5">Pantothenate kinase</fullName>
    </recommendedName>
</protein>
<dbReference type="GO" id="GO:0004140">
    <property type="term" value="F:dephospho-CoA kinase activity"/>
    <property type="evidence" value="ECO:0007669"/>
    <property type="project" value="InterPro"/>
</dbReference>
<dbReference type="EMBL" id="AGRJ01000133">
    <property type="protein sequence ID" value="EHO51679.1"/>
    <property type="molecule type" value="Genomic_DNA"/>
</dbReference>
<evidence type="ECO:0008006" key="5">
    <source>
        <dbReference type="Google" id="ProtNLM"/>
    </source>
</evidence>
<sequence length="119" mass="13932">MNRKVLEIRQFMDDLINYYSFTKGEWKHFYNESEANLPLTPSELKHIKAFNDQISIQDVSDIYKPLVHMIRLQKNNFDEWQTTKARFLHKQVRTVPFIIGISGSVAVGKSTTARVLKNC</sequence>
<dbReference type="GO" id="GO:0005524">
    <property type="term" value="F:ATP binding"/>
    <property type="evidence" value="ECO:0007669"/>
    <property type="project" value="UniProtKB-KW"/>
</dbReference>
<proteinExistence type="predicted"/>
<gene>
    <name evidence="3" type="ORF">HMPREF9104_01414</name>
</gene>
<name>H1LFN8_9LACO</name>
<dbReference type="InterPro" id="IPR001977">
    <property type="entry name" value="Depp_CoAkinase"/>
</dbReference>
<evidence type="ECO:0000313" key="4">
    <source>
        <dbReference type="Proteomes" id="UP000005025"/>
    </source>
</evidence>
<keyword evidence="2" id="KW-0067">ATP-binding</keyword>
<evidence type="ECO:0000313" key="3">
    <source>
        <dbReference type="EMBL" id="EHO51679.1"/>
    </source>
</evidence>
<evidence type="ECO:0000256" key="1">
    <source>
        <dbReference type="ARBA" id="ARBA00022741"/>
    </source>
</evidence>
<dbReference type="GO" id="GO:0015937">
    <property type="term" value="P:coenzyme A biosynthetic process"/>
    <property type="evidence" value="ECO:0007669"/>
    <property type="project" value="InterPro"/>
</dbReference>
<dbReference type="STRING" id="797516.HMPREF9104_01414"/>
<dbReference type="SUPFAM" id="SSF52540">
    <property type="entry name" value="P-loop containing nucleoside triphosphate hydrolases"/>
    <property type="match status" value="1"/>
</dbReference>
<dbReference type="AlphaFoldDB" id="H1LFN8"/>
<comment type="caution">
    <text evidence="3">The sequence shown here is derived from an EMBL/GenBank/DDBJ whole genome shotgun (WGS) entry which is preliminary data.</text>
</comment>
<reference evidence="3 4" key="1">
    <citation type="submission" date="2011-09" db="EMBL/GenBank/DDBJ databases">
        <authorList>
            <person name="Weinstock G."/>
            <person name="Sodergren E."/>
            <person name="Clifton S."/>
            <person name="Fulton L."/>
            <person name="Fulton B."/>
            <person name="Courtney L."/>
            <person name="Fronick C."/>
            <person name="Harrison M."/>
            <person name="Strong C."/>
            <person name="Farmer C."/>
            <person name="Delahaunty K."/>
            <person name="Markovic C."/>
            <person name="Hall O."/>
            <person name="Minx P."/>
            <person name="Tomlinson C."/>
            <person name="Mitreva M."/>
            <person name="Hou S."/>
            <person name="Chen J."/>
            <person name="Wollam A."/>
            <person name="Pepin K.H."/>
            <person name="Johnson M."/>
            <person name="Bhonagiri V."/>
            <person name="Zhang X."/>
            <person name="Suruliraj S."/>
            <person name="Warren W."/>
            <person name="Chinwalla A."/>
            <person name="Mardis E.R."/>
            <person name="Wilson R.K."/>
        </authorList>
    </citation>
    <scope>NUCLEOTIDE SEQUENCE [LARGE SCALE GENOMIC DNA]</scope>
    <source>
        <strain evidence="3 4">F0435</strain>
    </source>
</reference>
<dbReference type="InterPro" id="IPR027417">
    <property type="entry name" value="P-loop_NTPase"/>
</dbReference>
<dbReference type="HOGENOM" id="CLU_2058394_0_0_9"/>
<accession>H1LFN8</accession>
<dbReference type="PROSITE" id="PS51219">
    <property type="entry name" value="DPCK"/>
    <property type="match status" value="1"/>
</dbReference>